<dbReference type="EMBL" id="BRXW01000494">
    <property type="protein sequence ID" value="GMH59994.1"/>
    <property type="molecule type" value="Genomic_DNA"/>
</dbReference>
<evidence type="ECO:0000313" key="2">
    <source>
        <dbReference type="Proteomes" id="UP001165122"/>
    </source>
</evidence>
<dbReference type="AlphaFoldDB" id="A0A9W7A0W7"/>
<sequence length="205" mass="22558">MAPTNQPDTSSLEKKISSCSGFTYYTPNPPTYSCFGVRSSITKKTSSPLPKPPRNSKSLCAGYAVFQDGGGAICGLGMQFVVGSKTQTIDKNAIMEQNIRDQPGDGARKIRELMAREMAGDQNQDGLAPREKKLNEKVKEKVQKQVDSHHKYAEKLAQDIGKSLSNEFPQRMGKAAGRLWDRKGKTIEEIQRGADKIFWGKGGTE</sequence>
<name>A0A9W7A0W7_9STRA</name>
<gene>
    <name evidence="1" type="ORF">TrLO_g2201</name>
</gene>
<proteinExistence type="predicted"/>
<evidence type="ECO:0000313" key="1">
    <source>
        <dbReference type="EMBL" id="GMH59994.1"/>
    </source>
</evidence>
<dbReference type="Proteomes" id="UP001165122">
    <property type="component" value="Unassembled WGS sequence"/>
</dbReference>
<protein>
    <submittedName>
        <fullName evidence="1">Uncharacterized protein</fullName>
    </submittedName>
</protein>
<keyword evidence="2" id="KW-1185">Reference proteome</keyword>
<accession>A0A9W7A0W7</accession>
<dbReference type="OrthoDB" id="10487240at2759"/>
<comment type="caution">
    <text evidence="1">The sequence shown here is derived from an EMBL/GenBank/DDBJ whole genome shotgun (WGS) entry which is preliminary data.</text>
</comment>
<organism evidence="1 2">
    <name type="scientific">Triparma laevis f. longispina</name>
    <dbReference type="NCBI Taxonomy" id="1714387"/>
    <lineage>
        <taxon>Eukaryota</taxon>
        <taxon>Sar</taxon>
        <taxon>Stramenopiles</taxon>
        <taxon>Ochrophyta</taxon>
        <taxon>Bolidophyceae</taxon>
        <taxon>Parmales</taxon>
        <taxon>Triparmaceae</taxon>
        <taxon>Triparma</taxon>
    </lineage>
</organism>
<reference evidence="2" key="1">
    <citation type="journal article" date="2023" name="Commun. Biol.">
        <title>Genome analysis of Parmales, the sister group of diatoms, reveals the evolutionary specialization of diatoms from phago-mixotrophs to photoautotrophs.</title>
        <authorList>
            <person name="Ban H."/>
            <person name="Sato S."/>
            <person name="Yoshikawa S."/>
            <person name="Yamada K."/>
            <person name="Nakamura Y."/>
            <person name="Ichinomiya M."/>
            <person name="Sato N."/>
            <person name="Blanc-Mathieu R."/>
            <person name="Endo H."/>
            <person name="Kuwata A."/>
            <person name="Ogata H."/>
        </authorList>
    </citation>
    <scope>NUCLEOTIDE SEQUENCE [LARGE SCALE GENOMIC DNA]</scope>
    <source>
        <strain evidence="2">NIES 3700</strain>
    </source>
</reference>